<keyword evidence="2" id="KW-0548">Nucleotidyltransferase</keyword>
<dbReference type="AlphaFoldDB" id="A0A131YHN6"/>
<name>A0A131YHN6_RHIAP</name>
<accession>A0A131YHN6</accession>
<dbReference type="GO" id="GO:0003964">
    <property type="term" value="F:RNA-directed DNA polymerase activity"/>
    <property type="evidence" value="ECO:0007669"/>
    <property type="project" value="UniProtKB-KW"/>
</dbReference>
<evidence type="ECO:0000256" key="1">
    <source>
        <dbReference type="SAM" id="MobiDB-lite"/>
    </source>
</evidence>
<dbReference type="EMBL" id="GEDV01011126">
    <property type="protein sequence ID" value="JAP77431.1"/>
    <property type="molecule type" value="Transcribed_RNA"/>
</dbReference>
<keyword evidence="2" id="KW-0695">RNA-directed DNA polymerase</keyword>
<proteinExistence type="predicted"/>
<reference evidence="2" key="1">
    <citation type="journal article" date="2016" name="Ticks Tick Borne Dis.">
        <title>De novo assembly and annotation of the salivary gland transcriptome of Rhipicephalus appendiculatus male and female ticks during blood feeding.</title>
        <authorList>
            <person name="de Castro M.H."/>
            <person name="de Klerk D."/>
            <person name="Pienaar R."/>
            <person name="Latif A.A."/>
            <person name="Rees D.J."/>
            <person name="Mans B.J."/>
        </authorList>
    </citation>
    <scope>NUCLEOTIDE SEQUENCE</scope>
    <source>
        <tissue evidence="2">Salivary glands</tissue>
    </source>
</reference>
<protein>
    <submittedName>
        <fullName evidence="2">Reverse transcriptase</fullName>
    </submittedName>
</protein>
<feature type="region of interest" description="Disordered" evidence="1">
    <location>
        <begin position="1"/>
        <end position="52"/>
    </location>
</feature>
<feature type="compositionally biased region" description="Low complexity" evidence="1">
    <location>
        <begin position="27"/>
        <end position="44"/>
    </location>
</feature>
<evidence type="ECO:0000313" key="2">
    <source>
        <dbReference type="EMBL" id="JAP77431.1"/>
    </source>
</evidence>
<keyword evidence="2" id="KW-0808">Transferase</keyword>
<organism evidence="2">
    <name type="scientific">Rhipicephalus appendiculatus</name>
    <name type="common">Brown ear tick</name>
    <dbReference type="NCBI Taxonomy" id="34631"/>
    <lineage>
        <taxon>Eukaryota</taxon>
        <taxon>Metazoa</taxon>
        <taxon>Ecdysozoa</taxon>
        <taxon>Arthropoda</taxon>
        <taxon>Chelicerata</taxon>
        <taxon>Arachnida</taxon>
        <taxon>Acari</taxon>
        <taxon>Parasitiformes</taxon>
        <taxon>Ixodida</taxon>
        <taxon>Ixodoidea</taxon>
        <taxon>Ixodidae</taxon>
        <taxon>Rhipicephalinae</taxon>
        <taxon>Rhipicephalus</taxon>
        <taxon>Rhipicephalus</taxon>
    </lineage>
</organism>
<sequence length="199" mass="23507">MPEESNKAAGDTLETSAFDKTEMSETSSNKQQQPQQQSHASPSSLKRHLRKTYGRRPMEMVNRYFRSMFDLASYANNAAFLMRCRAMRVVPRAYRVDCRDIKNTRHVVRILDECSYRLMLADLDYNRLRKVQVSRLLERLHEKLEKIMSSDDLRNVVLLAKGKYENVFEATRDKQRAMFNDLLKEYDIEPNKKTEENEE</sequence>